<gene>
    <name evidence="2" type="ORF">S7S_09805</name>
</gene>
<evidence type="ECO:0000259" key="1">
    <source>
        <dbReference type="Pfam" id="PF26379"/>
    </source>
</evidence>
<dbReference type="STRING" id="391936.S7S_09805"/>
<dbReference type="GO" id="GO:0000160">
    <property type="term" value="P:phosphorelay signal transduction system"/>
    <property type="evidence" value="ECO:0007669"/>
    <property type="project" value="InterPro"/>
</dbReference>
<dbReference type="Pfam" id="PF26379">
    <property type="entry name" value="FimL_2nd"/>
    <property type="match status" value="1"/>
</dbReference>
<name>A0A0B4XPJ8_9GAMM</name>
<accession>A0A0B4XPJ8</accession>
<feature type="domain" description="Scaffold protein FimL second" evidence="1">
    <location>
        <begin position="158"/>
        <end position="289"/>
    </location>
</feature>
<sequence length="563" mass="61876">MVAITNTTSLTFLKDELDATLSQAESALEVFSEDTSRSGELKVCAEAFHQVRGICQILELPAAALMAEEMELVAEAIGRSVTPERMVGTLGNAIVLLGRYLEYVQLKNAAMPELLVGGINELRRSAGKPLIAESHFFRVDVTRERQPPAAPASTPRTDVTRLCRRMRHMYQVGLLGVLRGESRTSLKLVSRALARIDRLCGDAPMGRLWWVARAAVEALLADEMRLTPARKQLLSQFDRQIKRLVYEGERALESDAPLLLVKESVYLVSLATQDQGLIGEVKRAFSVRPRFTDGALQEELSLMSGAGGSVIRTVATALKEELNDIKSTLDMAAQGAADTDYGDLADTLVRLAGTLVMIGQSREAAQIRGRADQVRQWRNGEVDPEGMDFHALVDDLLMVENAVATLERRFAPADDINREVRNTRISLYQLDEARMTVVGECRAGISLTKRSLTSFIDSQGDRMHLSNVPSVLVGVSGGLMFLELDRARAILEGCRQYIEQSMLTGSGAPVREQMETLADAITSIDYYLESMEEHKPIGDAVLEVAEESLAELGYPVMRAPQPA</sequence>
<proteinExistence type="predicted"/>
<evidence type="ECO:0000313" key="2">
    <source>
        <dbReference type="EMBL" id="AJD48373.1"/>
    </source>
</evidence>
<dbReference type="KEGG" id="apac:S7S_09805"/>
<dbReference type="Proteomes" id="UP000006764">
    <property type="component" value="Chromosome"/>
</dbReference>
<keyword evidence="3" id="KW-1185">Reference proteome</keyword>
<dbReference type="InterPro" id="IPR036641">
    <property type="entry name" value="HPT_dom_sf"/>
</dbReference>
<organism evidence="2 3">
    <name type="scientific">Isoalcanivorax pacificus W11-5</name>
    <dbReference type="NCBI Taxonomy" id="391936"/>
    <lineage>
        <taxon>Bacteria</taxon>
        <taxon>Pseudomonadati</taxon>
        <taxon>Pseudomonadota</taxon>
        <taxon>Gammaproteobacteria</taxon>
        <taxon>Oceanospirillales</taxon>
        <taxon>Alcanivoracaceae</taxon>
        <taxon>Isoalcanivorax</taxon>
    </lineage>
</organism>
<reference evidence="2 3" key="1">
    <citation type="journal article" date="2012" name="J. Bacteriol.">
        <title>Genome sequence of an alkane-degrading bacterium, Alcanivorax pacificus type strain W11-5, isolated from deep sea sediment.</title>
        <authorList>
            <person name="Lai Q."/>
            <person name="Shao Z."/>
        </authorList>
    </citation>
    <scope>NUCLEOTIDE SEQUENCE [LARGE SCALE GENOMIC DNA]</scope>
    <source>
        <strain evidence="2 3">W11-5</strain>
    </source>
</reference>
<dbReference type="SUPFAM" id="SSF47226">
    <property type="entry name" value="Histidine-containing phosphotransfer domain, HPT domain"/>
    <property type="match status" value="1"/>
</dbReference>
<dbReference type="OrthoDB" id="9803176at2"/>
<dbReference type="HOGENOM" id="CLU_017911_1_0_6"/>
<dbReference type="InterPro" id="IPR058661">
    <property type="entry name" value="FimL_2nd"/>
</dbReference>
<dbReference type="EMBL" id="CP004387">
    <property type="protein sequence ID" value="AJD48373.1"/>
    <property type="molecule type" value="Genomic_DNA"/>
</dbReference>
<dbReference type="AlphaFoldDB" id="A0A0B4XPJ8"/>
<protein>
    <recommendedName>
        <fullName evidence="1">Scaffold protein FimL second domain-containing protein</fullName>
    </recommendedName>
</protein>
<evidence type="ECO:0000313" key="3">
    <source>
        <dbReference type="Proteomes" id="UP000006764"/>
    </source>
</evidence>
<dbReference type="RefSeq" id="WP_008735444.1">
    <property type="nucleotide sequence ID" value="NZ_CP004387.1"/>
</dbReference>